<keyword evidence="5 11" id="KW-0444">Lipid biosynthesis</keyword>
<dbReference type="GO" id="GO:0005829">
    <property type="term" value="C:cytosol"/>
    <property type="evidence" value="ECO:0007669"/>
    <property type="project" value="TreeGrafter"/>
</dbReference>
<dbReference type="InterPro" id="IPR016039">
    <property type="entry name" value="Thiolase-like"/>
</dbReference>
<dbReference type="PROSITE" id="PS00606">
    <property type="entry name" value="KS3_1"/>
    <property type="match status" value="1"/>
</dbReference>
<evidence type="ECO:0000256" key="13">
    <source>
        <dbReference type="RuleBase" id="RU003694"/>
    </source>
</evidence>
<dbReference type="GO" id="GO:0006633">
    <property type="term" value="P:fatty acid biosynthetic process"/>
    <property type="evidence" value="ECO:0007669"/>
    <property type="project" value="UniProtKB-UniRule"/>
</dbReference>
<comment type="similarity">
    <text evidence="2 11 13">Belongs to the thiolase-like superfamily. Beta-ketoacyl-ACP synthases family.</text>
</comment>
<evidence type="ECO:0000256" key="4">
    <source>
        <dbReference type="ARBA" id="ARBA00014657"/>
    </source>
</evidence>
<evidence type="ECO:0000256" key="12">
    <source>
        <dbReference type="PIRSR" id="PIRSR000447-1"/>
    </source>
</evidence>
<dbReference type="Pfam" id="PF02801">
    <property type="entry name" value="Ketoacyl-synt_C"/>
    <property type="match status" value="1"/>
</dbReference>
<accession>A0A5C6CUK0</accession>
<feature type="domain" description="Ketosynthase family 3 (KS3)" evidence="14">
    <location>
        <begin position="6"/>
        <end position="414"/>
    </location>
</feature>
<dbReference type="UniPathway" id="UPA00094"/>
<dbReference type="PIRSF" id="PIRSF000447">
    <property type="entry name" value="KAS_II"/>
    <property type="match status" value="1"/>
</dbReference>
<dbReference type="Pfam" id="PF00109">
    <property type="entry name" value="ketoacyl-synt"/>
    <property type="match status" value="1"/>
</dbReference>
<dbReference type="PROSITE" id="PS52004">
    <property type="entry name" value="KS3_2"/>
    <property type="match status" value="1"/>
</dbReference>
<keyword evidence="6 11" id="KW-0808">Transferase</keyword>
<dbReference type="RefSeq" id="WP_146593024.1">
    <property type="nucleotide sequence ID" value="NZ_SJPT01000001.1"/>
</dbReference>
<comment type="catalytic activity">
    <reaction evidence="11">
        <text>a fatty acyl-[ACP] + malonyl-[ACP] + H(+) = a 3-oxoacyl-[ACP] + holo-[ACP] + CO2</text>
        <dbReference type="Rhea" id="RHEA:22836"/>
        <dbReference type="Rhea" id="RHEA-COMP:9623"/>
        <dbReference type="Rhea" id="RHEA-COMP:9685"/>
        <dbReference type="Rhea" id="RHEA-COMP:9916"/>
        <dbReference type="Rhea" id="RHEA-COMP:14125"/>
        <dbReference type="ChEBI" id="CHEBI:15378"/>
        <dbReference type="ChEBI" id="CHEBI:16526"/>
        <dbReference type="ChEBI" id="CHEBI:64479"/>
        <dbReference type="ChEBI" id="CHEBI:78449"/>
        <dbReference type="ChEBI" id="CHEBI:78776"/>
        <dbReference type="ChEBI" id="CHEBI:138651"/>
    </reaction>
</comment>
<evidence type="ECO:0000256" key="7">
    <source>
        <dbReference type="ARBA" id="ARBA00022832"/>
    </source>
</evidence>
<keyword evidence="7" id="KW-0276">Fatty acid metabolism</keyword>
<feature type="active site" description="For beta-ketoacyl synthase activity" evidence="12">
    <location>
        <position position="167"/>
    </location>
</feature>
<dbReference type="Gene3D" id="3.40.47.10">
    <property type="match status" value="2"/>
</dbReference>
<dbReference type="PANTHER" id="PTHR11712:SF336">
    <property type="entry name" value="3-OXOACYL-[ACYL-CARRIER-PROTEIN] SYNTHASE, MITOCHONDRIAL"/>
    <property type="match status" value="1"/>
</dbReference>
<evidence type="ECO:0000256" key="9">
    <source>
        <dbReference type="ARBA" id="ARBA00023160"/>
    </source>
</evidence>
<dbReference type="InterPro" id="IPR014031">
    <property type="entry name" value="Ketoacyl_synth_C"/>
</dbReference>
<evidence type="ECO:0000256" key="5">
    <source>
        <dbReference type="ARBA" id="ARBA00022516"/>
    </source>
</evidence>
<evidence type="ECO:0000256" key="8">
    <source>
        <dbReference type="ARBA" id="ARBA00023098"/>
    </source>
</evidence>
<organism evidence="15 16">
    <name type="scientific">Novipirellula galeiformis</name>
    <dbReference type="NCBI Taxonomy" id="2528004"/>
    <lineage>
        <taxon>Bacteria</taxon>
        <taxon>Pseudomonadati</taxon>
        <taxon>Planctomycetota</taxon>
        <taxon>Planctomycetia</taxon>
        <taxon>Pirellulales</taxon>
        <taxon>Pirellulaceae</taxon>
        <taxon>Novipirellula</taxon>
    </lineage>
</organism>
<dbReference type="PANTHER" id="PTHR11712">
    <property type="entry name" value="POLYKETIDE SYNTHASE-RELATED"/>
    <property type="match status" value="1"/>
</dbReference>
<dbReference type="CDD" id="cd00834">
    <property type="entry name" value="KAS_I_II"/>
    <property type="match status" value="1"/>
</dbReference>
<dbReference type="InterPro" id="IPR000794">
    <property type="entry name" value="Beta-ketoacyl_synthase"/>
</dbReference>
<keyword evidence="16" id="KW-1185">Reference proteome</keyword>
<dbReference type="InterPro" id="IPR017568">
    <property type="entry name" value="3-oxoacyl-ACP_synth-2"/>
</dbReference>
<proteinExistence type="inferred from homology"/>
<dbReference type="GO" id="GO:0004315">
    <property type="term" value="F:3-oxoacyl-[acyl-carrier-protein] synthase activity"/>
    <property type="evidence" value="ECO:0007669"/>
    <property type="project" value="UniProtKB-UniRule"/>
</dbReference>
<dbReference type="SUPFAM" id="SSF53901">
    <property type="entry name" value="Thiolase-like"/>
    <property type="match status" value="2"/>
</dbReference>
<comment type="pathway">
    <text evidence="1 11">Lipid metabolism; fatty acid biosynthesis.</text>
</comment>
<dbReference type="AlphaFoldDB" id="A0A5C6CUK0"/>
<dbReference type="EMBL" id="SJPT01000001">
    <property type="protein sequence ID" value="TWU26726.1"/>
    <property type="molecule type" value="Genomic_DNA"/>
</dbReference>
<dbReference type="NCBIfam" id="NF005589">
    <property type="entry name" value="PRK07314.1"/>
    <property type="match status" value="1"/>
</dbReference>
<reference evidence="15 16" key="1">
    <citation type="submission" date="2019-02" db="EMBL/GenBank/DDBJ databases">
        <title>Deep-cultivation of Planctomycetes and their phenomic and genomic characterization uncovers novel biology.</title>
        <authorList>
            <person name="Wiegand S."/>
            <person name="Jogler M."/>
            <person name="Boedeker C."/>
            <person name="Pinto D."/>
            <person name="Vollmers J."/>
            <person name="Rivas-Marin E."/>
            <person name="Kohn T."/>
            <person name="Peeters S.H."/>
            <person name="Heuer A."/>
            <person name="Rast P."/>
            <person name="Oberbeckmann S."/>
            <person name="Bunk B."/>
            <person name="Jeske O."/>
            <person name="Meyerdierks A."/>
            <person name="Storesund J.E."/>
            <person name="Kallscheuer N."/>
            <person name="Luecker S."/>
            <person name="Lage O.M."/>
            <person name="Pohl T."/>
            <person name="Merkel B.J."/>
            <person name="Hornburger P."/>
            <person name="Mueller R.-W."/>
            <person name="Bruemmer F."/>
            <person name="Labrenz M."/>
            <person name="Spormann A.M."/>
            <person name="Op Den Camp H."/>
            <person name="Overmann J."/>
            <person name="Amann R."/>
            <person name="Jetten M.S.M."/>
            <person name="Mascher T."/>
            <person name="Medema M.H."/>
            <person name="Devos D.P."/>
            <person name="Kaster A.-K."/>
            <person name="Ovreas L."/>
            <person name="Rohde M."/>
            <person name="Galperin M.Y."/>
            <person name="Jogler C."/>
        </authorList>
    </citation>
    <scope>NUCLEOTIDE SEQUENCE [LARGE SCALE GENOMIC DNA]</scope>
    <source>
        <strain evidence="15 16">Pla52o</strain>
    </source>
</reference>
<evidence type="ECO:0000313" key="15">
    <source>
        <dbReference type="EMBL" id="TWU26726.1"/>
    </source>
</evidence>
<dbReference type="InterPro" id="IPR014030">
    <property type="entry name" value="Ketoacyl_synth_N"/>
</dbReference>
<evidence type="ECO:0000256" key="6">
    <source>
        <dbReference type="ARBA" id="ARBA00022679"/>
    </source>
</evidence>
<keyword evidence="9 11" id="KW-0275">Fatty acid biosynthesis</keyword>
<dbReference type="Proteomes" id="UP000316304">
    <property type="component" value="Unassembled WGS sequence"/>
</dbReference>
<gene>
    <name evidence="15" type="primary">fabF_1</name>
    <name evidence="15" type="ORF">Pla52o_05790</name>
</gene>
<comment type="catalytic activity">
    <reaction evidence="11">
        <text>(9Z)-hexadecenoyl-[ACP] + malonyl-[ACP] + H(+) = 3-oxo-(11Z)-octadecenoyl-[ACP] + holo-[ACP] + CO2</text>
        <dbReference type="Rhea" id="RHEA:55040"/>
        <dbReference type="Rhea" id="RHEA-COMP:9623"/>
        <dbReference type="Rhea" id="RHEA-COMP:9685"/>
        <dbReference type="Rhea" id="RHEA-COMP:10800"/>
        <dbReference type="Rhea" id="RHEA-COMP:14074"/>
        <dbReference type="ChEBI" id="CHEBI:15378"/>
        <dbReference type="ChEBI" id="CHEBI:16526"/>
        <dbReference type="ChEBI" id="CHEBI:64479"/>
        <dbReference type="ChEBI" id="CHEBI:78449"/>
        <dbReference type="ChEBI" id="CHEBI:83989"/>
        <dbReference type="ChEBI" id="CHEBI:138538"/>
        <dbReference type="EC" id="2.3.1.179"/>
    </reaction>
</comment>
<evidence type="ECO:0000256" key="11">
    <source>
        <dbReference type="PIRNR" id="PIRNR000447"/>
    </source>
</evidence>
<evidence type="ECO:0000256" key="10">
    <source>
        <dbReference type="ARBA" id="ARBA00023315"/>
    </source>
</evidence>
<dbReference type="FunFam" id="3.40.47.10:FF:000009">
    <property type="entry name" value="3-oxoacyl-[acyl-carrier-protein] synthase 2"/>
    <property type="match status" value="1"/>
</dbReference>
<dbReference type="SMART" id="SM00825">
    <property type="entry name" value="PKS_KS"/>
    <property type="match status" value="1"/>
</dbReference>
<dbReference type="InterPro" id="IPR018201">
    <property type="entry name" value="Ketoacyl_synth_AS"/>
</dbReference>
<comment type="caution">
    <text evidence="15">The sequence shown here is derived from an EMBL/GenBank/DDBJ whole genome shotgun (WGS) entry which is preliminary data.</text>
</comment>
<name>A0A5C6CUK0_9BACT</name>
<protein>
    <recommendedName>
        <fullName evidence="4 11">3-oxoacyl-[acyl-carrier-protein] synthase 2</fullName>
        <ecNumber evidence="3 11">2.3.1.179</ecNumber>
    </recommendedName>
</protein>
<dbReference type="EC" id="2.3.1.179" evidence="3 11"/>
<keyword evidence="10 11" id="KW-0012">Acyltransferase</keyword>
<evidence type="ECO:0000259" key="14">
    <source>
        <dbReference type="PROSITE" id="PS52004"/>
    </source>
</evidence>
<dbReference type="NCBIfam" id="NF004970">
    <property type="entry name" value="PRK06333.1"/>
    <property type="match status" value="1"/>
</dbReference>
<evidence type="ECO:0000313" key="16">
    <source>
        <dbReference type="Proteomes" id="UP000316304"/>
    </source>
</evidence>
<dbReference type="InterPro" id="IPR020841">
    <property type="entry name" value="PKS_Beta-ketoAc_synthase_dom"/>
</dbReference>
<evidence type="ECO:0000256" key="3">
    <source>
        <dbReference type="ARBA" id="ARBA00012356"/>
    </source>
</evidence>
<sequence>MQARSERRIVITGLGVVSPLAVDVPQFWERLTAGESGIHDLTTLDTSQYKVHFGGDIPDFDVTGVVDHREAKRLDRFTQFAVHAAAQAITDAAIDFTALDRHKCGVILGSGIGGLGEIEVQIEKMITKGPDRVSPFTVPKMMLNAAGGNISITHGLKGPNFAVATACASATNAMGEAMRSIQLGETDLVITGGTEAAITRMGLAAFQNMKALSTRNDNPAAASRPFDANRDGFVLGEGAGVLVFEELEHARARGARIYAEIIGYGTTSDAGHITAPDPAGLGAAAAMQAAIDDAGIEPASIDYINAHGTSTPLGDKAETQAIKTVFGEHAYQTSISSTKSSLGHSLGASGGIEAVILCKTIENSLIAPTINYDTPDPACDLDYTPNVAKQRDVHVAMSNSFGFGGHNACVVFRKL</sequence>
<comment type="function">
    <text evidence="11">Involved in the type II fatty acid elongation cycle. Catalyzes the elongation of a wide range of acyl-ACP by the addition of two carbons from malonyl-ACP to an acyl acceptor. Can efficiently catalyze the conversion of palmitoleoyl-ACP (cis-hexadec-9-enoyl-ACP) to cis-vaccenoyl-ACP (cis-octadec-11-enoyl-ACP), an essential step in the thermal regulation of fatty acid composition.</text>
</comment>
<keyword evidence="8" id="KW-0443">Lipid metabolism</keyword>
<dbReference type="NCBIfam" id="TIGR03150">
    <property type="entry name" value="fabF"/>
    <property type="match status" value="1"/>
</dbReference>
<dbReference type="OrthoDB" id="292158at2"/>
<evidence type="ECO:0000256" key="2">
    <source>
        <dbReference type="ARBA" id="ARBA00008467"/>
    </source>
</evidence>
<evidence type="ECO:0000256" key="1">
    <source>
        <dbReference type="ARBA" id="ARBA00005194"/>
    </source>
</evidence>